<sequence>MSTHQAGGGRRVAYRDRAWTAVRMVRLIGPLHGLCPADLRTALIRRQAADPYWPPLCRLVDGRRWVPRTGLGVAAQVAALVSTPAPAGDPAGQALAAVLAADVDEAPLRLAVCGGYLAAAVNHCVADGRGFNTLLGVLAADATGGDPDHSTTPLGAPLARALLGHFGRHPRSVPAALRLARPPVPRQQLPAGWRPEPSHASVRSARLLPALREWRSTAAPAVSTASALFAAILRAFAAAGLPARGPGVTILVDARRYLPATTVVSGNFAFGQYLRPDPLDDPVAIDTAVRAELAAGRTLSMMAARTAHVMLAPHASRAADRWAGAPAITLTHFGRAEPLVSLPWAAPPPDRRNVTALSPAGPDAVTVSVAELSGVLHLDASFHATSFAAADVRHALELVRDRAVELLPR</sequence>
<gene>
    <name evidence="1" type="ORF">NUM_01320</name>
</gene>
<evidence type="ECO:0000313" key="2">
    <source>
        <dbReference type="Proteomes" id="UP000614996"/>
    </source>
</evidence>
<evidence type="ECO:0000313" key="1">
    <source>
        <dbReference type="EMBL" id="GIL24877.1"/>
    </source>
</evidence>
<name>A0A8J4EHD1_9ACTN</name>
<protein>
    <submittedName>
        <fullName evidence="1">Uncharacterized protein</fullName>
    </submittedName>
</protein>
<dbReference type="EMBL" id="BOPO01000002">
    <property type="protein sequence ID" value="GIL24877.1"/>
    <property type="molecule type" value="Genomic_DNA"/>
</dbReference>
<keyword evidence="2" id="KW-1185">Reference proteome</keyword>
<reference evidence="2" key="1">
    <citation type="journal article" date="2021" name="Int. J. Syst. Evol. Microbiol.">
        <title>Actinocatenispora comari sp. nov., an endophytic actinomycete isolated from aerial parts of Comarum salesowianum.</title>
        <authorList>
            <person name="Oyunbileg N."/>
            <person name="Iizaka Y."/>
            <person name="Hamada M."/>
            <person name="Davaapurev B.O."/>
            <person name="Fukumoto A."/>
            <person name="Tsetseg B."/>
            <person name="Kato F."/>
            <person name="Tamura T."/>
            <person name="Batkhuu J."/>
            <person name="Anzai Y."/>
        </authorList>
    </citation>
    <scope>NUCLEOTIDE SEQUENCE [LARGE SCALE GENOMIC DNA]</scope>
    <source>
        <strain evidence="2">NUM-2625</strain>
    </source>
</reference>
<proteinExistence type="predicted"/>
<organism evidence="1 2">
    <name type="scientific">Actinocatenispora comari</name>
    <dbReference type="NCBI Taxonomy" id="2807577"/>
    <lineage>
        <taxon>Bacteria</taxon>
        <taxon>Bacillati</taxon>
        <taxon>Actinomycetota</taxon>
        <taxon>Actinomycetes</taxon>
        <taxon>Micromonosporales</taxon>
        <taxon>Micromonosporaceae</taxon>
        <taxon>Actinocatenispora</taxon>
    </lineage>
</organism>
<accession>A0A8J4EHD1</accession>
<dbReference type="RefSeq" id="WP_207122501.1">
    <property type="nucleotide sequence ID" value="NZ_BOPO01000002.1"/>
</dbReference>
<comment type="caution">
    <text evidence="1">The sequence shown here is derived from an EMBL/GenBank/DDBJ whole genome shotgun (WGS) entry which is preliminary data.</text>
</comment>
<dbReference type="Proteomes" id="UP000614996">
    <property type="component" value="Unassembled WGS sequence"/>
</dbReference>
<dbReference type="AlphaFoldDB" id="A0A8J4EHD1"/>